<dbReference type="InterPro" id="IPR001841">
    <property type="entry name" value="Znf_RING"/>
</dbReference>
<gene>
    <name evidence="13" type="ORF">F3Y22_tig00110548pilonHSYRG00891</name>
</gene>
<keyword evidence="5 9" id="KW-0863">Zinc-finger</keyword>
<proteinExistence type="inferred from homology"/>
<dbReference type="GO" id="GO:0003682">
    <property type="term" value="F:chromatin binding"/>
    <property type="evidence" value="ECO:0007669"/>
    <property type="project" value="TreeGrafter"/>
</dbReference>
<evidence type="ECO:0000256" key="11">
    <source>
        <dbReference type="SAM" id="SignalP"/>
    </source>
</evidence>
<dbReference type="GO" id="GO:0000727">
    <property type="term" value="P:double-strand break repair via break-induced replication"/>
    <property type="evidence" value="ECO:0007669"/>
    <property type="project" value="TreeGrafter"/>
</dbReference>
<dbReference type="Gene3D" id="3.30.40.10">
    <property type="entry name" value="Zinc/RING finger domain, C3HC4 (zinc finger)"/>
    <property type="match status" value="1"/>
</dbReference>
<evidence type="ECO:0000256" key="7">
    <source>
        <dbReference type="ARBA" id="ARBA00023242"/>
    </source>
</evidence>
<dbReference type="GO" id="GO:0003688">
    <property type="term" value="F:DNA replication origin binding"/>
    <property type="evidence" value="ECO:0007669"/>
    <property type="project" value="TreeGrafter"/>
</dbReference>
<sequence length="1058" mass="118952">MDAQRLHLLSLTFLSLLYLAKSFVPKNNLFINCGSNANGSLCNRVFISDSVKPSLVSLSVERSVSLTDRNPSPSSPILYRMTRVFTSESSYEFDVKQNWNGTNLVRLHFSSFIARNFNMASTKFEVLANHFLLLHGFSAYNTVLKEFLLRIDDLSTHSKINAILNGAEIMKLVNPIVMLMFKCKKKKSKLPRRVESVGWTLLRVYGGSSYSRMFEGTTILSPGPNSRITQLSETKENGEGGKSGFILLKAQESARASSLSPLLIFPSSSDVDSLCALKIIFHILESDSVWYSCYPVSSFQEIREYAASELSSSSEEPVTMLLINWGCRRDLQEDLKLGVVVLYTNDDERLGDLAYDFEVMELANASYSLHSEGDEDSESEDEDEEEEAEERAREGSRKRRRMSSEGEEEPASRRFKKLNRDYYRMWNFPWQAIRVFDYINSLGTVDAVISVTLKDGTKVRAPDSSRIAYEEEPRLMLLREWNLFDSMLCSSYIAPKLKTWSDNGMKKLKLLARMGFALVDCQQKFQVSAADMVYGVTALLESSMQSNGTCASKQLGLAYDALSLVELNPNRPQGNPSFSLISISAATVKKIPPRPHATNAGFPVINMHANRTREMGGKYIRYPVRTRETSSGFSMRLRAVSNANRGSRCKRAARFCRPHDRSLTSKEIRQQPQLETIGMHLGQQRQRADVIYQPIWAPRTLSVNDGITGEDEAVARERSRGSSLEGIQPKDGNDTILRQGSAAITKSGCIRIGRKFRWVKLEDSVDTKLLGQPQALTKFCYFLMDALKEKGAKLKPLLCACILQEPSKVLIVGACGKPRLGALKGNAFGLAFRNAAEETGAEFFHELFESSWIVLDPAAVNAFMADLEEVVSYSIEPVRPDTIDVEAIEDDAIESSATEFAEAKNNSRSSSRRTVDVDSASSVYEGRILQIQFIYRHEVKVFLFNFKQSTSLENGGSLFHSFIFQTLDYCLKLMYLTSLSFQGVRVQEIIKPQPPPQKPTFNCPICMGSFTEEMPTRCGHIFCNTCIKTALAERRKRRTCRKRVVVKELIRVFLPSAS</sequence>
<evidence type="ECO:0000256" key="10">
    <source>
        <dbReference type="SAM" id="MobiDB-lite"/>
    </source>
</evidence>
<dbReference type="PANTHER" id="PTHR10507">
    <property type="entry name" value="CDC45-RELATED PROTEIN"/>
    <property type="match status" value="1"/>
</dbReference>
<dbReference type="InterPro" id="IPR003874">
    <property type="entry name" value="CDC45"/>
</dbReference>
<dbReference type="InterPro" id="IPR027370">
    <property type="entry name" value="Znf-RING_euk"/>
</dbReference>
<evidence type="ECO:0000256" key="8">
    <source>
        <dbReference type="ARBA" id="ARBA00023306"/>
    </source>
</evidence>
<feature type="region of interest" description="Disordered" evidence="10">
    <location>
        <begin position="368"/>
        <end position="412"/>
    </location>
</feature>
<dbReference type="GO" id="GO:0140096">
    <property type="term" value="F:catalytic activity, acting on a protein"/>
    <property type="evidence" value="ECO:0007669"/>
    <property type="project" value="UniProtKB-ARBA"/>
</dbReference>
<dbReference type="EMBL" id="VEPZ02001024">
    <property type="protein sequence ID" value="KAE8701384.1"/>
    <property type="molecule type" value="Genomic_DNA"/>
</dbReference>
<evidence type="ECO:0000313" key="13">
    <source>
        <dbReference type="EMBL" id="KAE8701384.1"/>
    </source>
</evidence>
<keyword evidence="3" id="KW-0235">DNA replication</keyword>
<dbReference type="Gene3D" id="2.60.120.430">
    <property type="entry name" value="Galactose-binding lectin"/>
    <property type="match status" value="1"/>
</dbReference>
<keyword evidence="6" id="KW-0862">Zinc</keyword>
<evidence type="ECO:0000313" key="14">
    <source>
        <dbReference type="Proteomes" id="UP000436088"/>
    </source>
</evidence>
<keyword evidence="14" id="KW-1185">Reference proteome</keyword>
<dbReference type="InterPro" id="IPR013083">
    <property type="entry name" value="Znf_RING/FYVE/PHD"/>
</dbReference>
<accession>A0A6A3AAD5</accession>
<dbReference type="GO" id="GO:0006270">
    <property type="term" value="P:DNA replication initiation"/>
    <property type="evidence" value="ECO:0007669"/>
    <property type="project" value="InterPro"/>
</dbReference>
<feature type="chain" id="PRO_5025367394" evidence="11">
    <location>
        <begin position="23"/>
        <end position="1058"/>
    </location>
</feature>
<protein>
    <submittedName>
        <fullName evidence="13">RPM1-interacting protein 4-like</fullName>
    </submittedName>
</protein>
<evidence type="ECO:0000256" key="3">
    <source>
        <dbReference type="ARBA" id="ARBA00022705"/>
    </source>
</evidence>
<keyword evidence="4" id="KW-0479">Metal-binding</keyword>
<evidence type="ECO:0000256" key="2">
    <source>
        <dbReference type="ARBA" id="ARBA00010727"/>
    </source>
</evidence>
<evidence type="ECO:0000256" key="5">
    <source>
        <dbReference type="ARBA" id="ARBA00022771"/>
    </source>
</evidence>
<dbReference type="PANTHER" id="PTHR10507:SF0">
    <property type="entry name" value="CELL DIVISION CONTROL PROTEIN 45 HOMOLOG"/>
    <property type="match status" value="1"/>
</dbReference>
<keyword evidence="11" id="KW-0732">Signal</keyword>
<evidence type="ECO:0000256" key="9">
    <source>
        <dbReference type="PROSITE-ProRule" id="PRU00175"/>
    </source>
</evidence>
<comment type="similarity">
    <text evidence="2">Belongs to the CDC45 family.</text>
</comment>
<dbReference type="Proteomes" id="UP000436088">
    <property type="component" value="Unassembled WGS sequence"/>
</dbReference>
<evidence type="ECO:0000256" key="4">
    <source>
        <dbReference type="ARBA" id="ARBA00022723"/>
    </source>
</evidence>
<dbReference type="Pfam" id="PF02724">
    <property type="entry name" value="CDC45"/>
    <property type="match status" value="3"/>
</dbReference>
<organism evidence="13 14">
    <name type="scientific">Hibiscus syriacus</name>
    <name type="common">Rose of Sharon</name>
    <dbReference type="NCBI Taxonomy" id="106335"/>
    <lineage>
        <taxon>Eukaryota</taxon>
        <taxon>Viridiplantae</taxon>
        <taxon>Streptophyta</taxon>
        <taxon>Embryophyta</taxon>
        <taxon>Tracheophyta</taxon>
        <taxon>Spermatophyta</taxon>
        <taxon>Magnoliopsida</taxon>
        <taxon>eudicotyledons</taxon>
        <taxon>Gunneridae</taxon>
        <taxon>Pentapetalae</taxon>
        <taxon>rosids</taxon>
        <taxon>malvids</taxon>
        <taxon>Malvales</taxon>
        <taxon>Malvaceae</taxon>
        <taxon>Malvoideae</taxon>
        <taxon>Hibiscus</taxon>
    </lineage>
</organism>
<dbReference type="InterPro" id="IPR017907">
    <property type="entry name" value="Znf_RING_CS"/>
</dbReference>
<dbReference type="GO" id="GO:0008270">
    <property type="term" value="F:zinc ion binding"/>
    <property type="evidence" value="ECO:0007669"/>
    <property type="project" value="UniProtKB-KW"/>
</dbReference>
<dbReference type="SUPFAM" id="SSF57850">
    <property type="entry name" value="RING/U-box"/>
    <property type="match status" value="1"/>
</dbReference>
<evidence type="ECO:0000256" key="6">
    <source>
        <dbReference type="ARBA" id="ARBA00022833"/>
    </source>
</evidence>
<dbReference type="GO" id="GO:1902977">
    <property type="term" value="P:mitotic DNA replication preinitiation complex assembly"/>
    <property type="evidence" value="ECO:0007669"/>
    <property type="project" value="TreeGrafter"/>
</dbReference>
<keyword evidence="8" id="KW-0131">Cell cycle</keyword>
<reference evidence="13" key="1">
    <citation type="submission" date="2019-09" db="EMBL/GenBank/DDBJ databases">
        <title>Draft genome information of white flower Hibiscus syriacus.</title>
        <authorList>
            <person name="Kim Y.-M."/>
        </authorList>
    </citation>
    <scope>NUCLEOTIDE SEQUENCE [LARGE SCALE GENOMIC DNA]</scope>
    <source>
        <strain evidence="13">YM2019G1</strain>
    </source>
</reference>
<dbReference type="Pfam" id="PF13445">
    <property type="entry name" value="zf-RING_UBOX"/>
    <property type="match status" value="1"/>
</dbReference>
<name>A0A6A3AAD5_HIBSY</name>
<evidence type="ECO:0000256" key="1">
    <source>
        <dbReference type="ARBA" id="ARBA00004123"/>
    </source>
</evidence>
<dbReference type="PROSITE" id="PS50089">
    <property type="entry name" value="ZF_RING_2"/>
    <property type="match status" value="1"/>
</dbReference>
<dbReference type="PROSITE" id="PS00518">
    <property type="entry name" value="ZF_RING_1"/>
    <property type="match status" value="1"/>
</dbReference>
<evidence type="ECO:0000259" key="12">
    <source>
        <dbReference type="PROSITE" id="PS50089"/>
    </source>
</evidence>
<feature type="compositionally biased region" description="Acidic residues" evidence="10">
    <location>
        <begin position="373"/>
        <end position="389"/>
    </location>
</feature>
<feature type="domain" description="RING-type" evidence="12">
    <location>
        <begin position="1003"/>
        <end position="1040"/>
    </location>
</feature>
<dbReference type="GO" id="GO:0031261">
    <property type="term" value="C:DNA replication preinitiation complex"/>
    <property type="evidence" value="ECO:0007669"/>
    <property type="project" value="TreeGrafter"/>
</dbReference>
<dbReference type="GO" id="GO:0003697">
    <property type="term" value="F:single-stranded DNA binding"/>
    <property type="evidence" value="ECO:0007669"/>
    <property type="project" value="TreeGrafter"/>
</dbReference>
<comment type="caution">
    <text evidence="13">The sequence shown here is derived from an EMBL/GenBank/DDBJ whole genome shotgun (WGS) entry which is preliminary data.</text>
</comment>
<keyword evidence="7" id="KW-0539">Nucleus</keyword>
<feature type="signal peptide" evidence="11">
    <location>
        <begin position="1"/>
        <end position="22"/>
    </location>
</feature>
<dbReference type="AlphaFoldDB" id="A0A6A3AAD5"/>
<comment type="subcellular location">
    <subcellularLocation>
        <location evidence="1">Nucleus</location>
    </subcellularLocation>
</comment>